<protein>
    <recommendedName>
        <fullName evidence="3">Myb-like domain-containing protein</fullName>
    </recommendedName>
</protein>
<feature type="region of interest" description="Disordered" evidence="1">
    <location>
        <begin position="552"/>
        <end position="604"/>
    </location>
</feature>
<feature type="compositionally biased region" description="Polar residues" evidence="1">
    <location>
        <begin position="170"/>
        <end position="188"/>
    </location>
</feature>
<feature type="compositionally biased region" description="Basic residues" evidence="1">
    <location>
        <begin position="401"/>
        <end position="411"/>
    </location>
</feature>
<dbReference type="EMBL" id="HBGN01011144">
    <property type="protein sequence ID" value="CAD9322609.1"/>
    <property type="molecule type" value="Transcribed_RNA"/>
</dbReference>
<feature type="compositionally biased region" description="Polar residues" evidence="1">
    <location>
        <begin position="565"/>
        <end position="604"/>
    </location>
</feature>
<feature type="region of interest" description="Disordered" evidence="1">
    <location>
        <begin position="380"/>
        <end position="413"/>
    </location>
</feature>
<feature type="compositionally biased region" description="Low complexity" evidence="1">
    <location>
        <begin position="387"/>
        <end position="400"/>
    </location>
</feature>
<gene>
    <name evidence="2" type="ORF">DBRI1063_LOCUS7115</name>
</gene>
<feature type="region of interest" description="Disordered" evidence="1">
    <location>
        <begin position="13"/>
        <end position="95"/>
    </location>
</feature>
<name>A0A7S2E949_9STRA</name>
<dbReference type="PANTHER" id="PTHR35213:SF5">
    <property type="entry name" value="RING-TYPE DOMAIN-CONTAINING PROTEIN"/>
    <property type="match status" value="1"/>
</dbReference>
<accession>A0A7S2E949</accession>
<evidence type="ECO:0000256" key="1">
    <source>
        <dbReference type="SAM" id="MobiDB-lite"/>
    </source>
</evidence>
<organism evidence="2">
    <name type="scientific">Ditylum brightwellii</name>
    <dbReference type="NCBI Taxonomy" id="49249"/>
    <lineage>
        <taxon>Eukaryota</taxon>
        <taxon>Sar</taxon>
        <taxon>Stramenopiles</taxon>
        <taxon>Ochrophyta</taxon>
        <taxon>Bacillariophyta</taxon>
        <taxon>Mediophyceae</taxon>
        <taxon>Lithodesmiophycidae</taxon>
        <taxon>Lithodesmiales</taxon>
        <taxon>Lithodesmiaceae</taxon>
        <taxon>Ditylum</taxon>
    </lineage>
</organism>
<feature type="region of interest" description="Disordered" evidence="1">
    <location>
        <begin position="456"/>
        <end position="480"/>
    </location>
</feature>
<feature type="region of interest" description="Disordered" evidence="1">
    <location>
        <begin position="616"/>
        <end position="677"/>
    </location>
</feature>
<feature type="compositionally biased region" description="Basic and acidic residues" evidence="1">
    <location>
        <begin position="27"/>
        <end position="49"/>
    </location>
</feature>
<dbReference type="PANTHER" id="PTHR35213">
    <property type="entry name" value="RING-TYPE DOMAIN-CONTAINING PROTEIN-RELATED"/>
    <property type="match status" value="1"/>
</dbReference>
<feature type="compositionally biased region" description="Polar residues" evidence="1">
    <location>
        <begin position="111"/>
        <end position="121"/>
    </location>
</feature>
<feature type="region of interest" description="Disordered" evidence="1">
    <location>
        <begin position="236"/>
        <end position="258"/>
    </location>
</feature>
<sequence>MSAAGVVALMDTNGTSTSSASSANFSMDHHANSTKSEHTNAVLSRHEEASSGDSGSFITMQGHVRKGSNLTPSNGLTSSRQRQNSNGAARQPCISSQAAVSTLQAISRISPATTSAGNPYSHNPPPTTKTSVDSCPVSNQVVPHCHLNDHLRGVTSKANNSKRDRPKQENFLSTGSPPVLESESNVGSQNVPLEMISSSEVGSSCITENPLTQITKSPSHSFNDTPANKLSAVVKSNVRQRTRPRSNSVPTSPSGCGLMPAPTSCAVTSSNSKPDSQIKQTALRRGKWTVEEEAYVARVIQDFNSGFLNAPAGTTLRTYLSEKLHCDPMRITKKFTGDACIGKRVFHPAVRCANNAAAIDKAQTELDALERRWRRRLEMQQRESAKKAAASAAAAAAAASGRHHLHVHSAHHSAGAQLNGGLYGQLTPVSASDQQLKQSVVTQTASWLDRANAILSSKSSSSKDRAAGPTESEAPPAEVENQMKDIQLLIHEGPMIQQTSAGLPRLLVGPSGTPQQAPVISGIHTPIIDDGAGVTGSVNVAHNGSPTFSVVAKDSKRKVSDDHMVSSSLIPTSSTPNRPSTQIQQNESTVLTHQKTQHYSQNHEVIDSSAFTLNKSRATPDHTCKSNSTGHAESNTQWPQDKRPRRSLSANHLPTAGTSNMQAGSNSLSSRPGSFSSIKAAEEEAEALVAFLHCVRASAAASEMSGQRSSG</sequence>
<reference evidence="2" key="1">
    <citation type="submission" date="2021-01" db="EMBL/GenBank/DDBJ databases">
        <authorList>
            <person name="Corre E."/>
            <person name="Pelletier E."/>
            <person name="Niang G."/>
            <person name="Scheremetjew M."/>
            <person name="Finn R."/>
            <person name="Kale V."/>
            <person name="Holt S."/>
            <person name="Cochrane G."/>
            <person name="Meng A."/>
            <person name="Brown T."/>
            <person name="Cohen L."/>
        </authorList>
    </citation>
    <scope>NUCLEOTIDE SEQUENCE</scope>
    <source>
        <strain evidence="2">Pop2</strain>
    </source>
</reference>
<feature type="compositionally biased region" description="Polar residues" evidence="1">
    <location>
        <begin position="68"/>
        <end position="95"/>
    </location>
</feature>
<dbReference type="AlphaFoldDB" id="A0A7S2E949"/>
<feature type="compositionally biased region" description="Polar residues" evidence="1">
    <location>
        <begin position="128"/>
        <end position="141"/>
    </location>
</feature>
<proteinExistence type="predicted"/>
<feature type="compositionally biased region" description="Polar residues" evidence="1">
    <location>
        <begin position="245"/>
        <end position="254"/>
    </location>
</feature>
<feature type="compositionally biased region" description="Polar residues" evidence="1">
    <location>
        <begin position="648"/>
        <end position="677"/>
    </location>
</feature>
<feature type="compositionally biased region" description="Polar residues" evidence="1">
    <location>
        <begin position="625"/>
        <end position="639"/>
    </location>
</feature>
<feature type="region of interest" description="Disordered" evidence="1">
    <location>
        <begin position="111"/>
        <end position="188"/>
    </location>
</feature>
<evidence type="ECO:0008006" key="3">
    <source>
        <dbReference type="Google" id="ProtNLM"/>
    </source>
</evidence>
<evidence type="ECO:0000313" key="2">
    <source>
        <dbReference type="EMBL" id="CAD9322609.1"/>
    </source>
</evidence>
<feature type="compositionally biased region" description="Basic and acidic residues" evidence="1">
    <location>
        <begin position="553"/>
        <end position="564"/>
    </location>
</feature>